<reference evidence="2 3" key="1">
    <citation type="submission" date="2020-12" db="EMBL/GenBank/DDBJ databases">
        <title>Vagococcus allomyrinae sp. nov. and Enterococcus lavae sp. nov., isolated from the larvae of Allomyrina dichotoma.</title>
        <authorList>
            <person name="Lee S.D."/>
        </authorList>
    </citation>
    <scope>NUCLEOTIDE SEQUENCE [LARGE SCALE GENOMIC DNA]</scope>
    <source>
        <strain evidence="2 3">BWM-S5</strain>
    </source>
</reference>
<feature type="transmembrane region" description="Helical" evidence="1">
    <location>
        <begin position="94"/>
        <end position="115"/>
    </location>
</feature>
<accession>A0ABS4CDP6</accession>
<feature type="transmembrane region" description="Helical" evidence="1">
    <location>
        <begin position="121"/>
        <end position="142"/>
    </location>
</feature>
<comment type="caution">
    <text evidence="2">The sequence shown here is derived from an EMBL/GenBank/DDBJ whole genome shotgun (WGS) entry which is preliminary data.</text>
</comment>
<gene>
    <name evidence="2" type="ORF">I6N96_00075</name>
</gene>
<organism evidence="2 3">
    <name type="scientific">Enterococcus larvae</name>
    <dbReference type="NCBI Taxonomy" id="2794352"/>
    <lineage>
        <taxon>Bacteria</taxon>
        <taxon>Bacillati</taxon>
        <taxon>Bacillota</taxon>
        <taxon>Bacilli</taxon>
        <taxon>Lactobacillales</taxon>
        <taxon>Enterococcaceae</taxon>
        <taxon>Enterococcus</taxon>
    </lineage>
</organism>
<keyword evidence="3" id="KW-1185">Reference proteome</keyword>
<evidence type="ECO:0000256" key="1">
    <source>
        <dbReference type="SAM" id="Phobius"/>
    </source>
</evidence>
<keyword evidence="1" id="KW-1133">Transmembrane helix</keyword>
<protein>
    <recommendedName>
        <fullName evidence="4">DUF2207 domain-containing protein</fullName>
    </recommendedName>
</protein>
<proteinExistence type="predicted"/>
<keyword evidence="1" id="KW-0812">Transmembrane</keyword>
<evidence type="ECO:0008006" key="4">
    <source>
        <dbReference type="Google" id="ProtNLM"/>
    </source>
</evidence>
<evidence type="ECO:0000313" key="2">
    <source>
        <dbReference type="EMBL" id="MBP1044656.1"/>
    </source>
</evidence>
<keyword evidence="1" id="KW-0472">Membrane</keyword>
<sequence>MNRIEKEGHHFIGYEYKEISTASPMFSLLVDCYGYFGWDVDENTRHAHTDHFIKLKRDRRIINKAELTRLQRKFEAGVADLVELEKAKTTKATIAALTLGIVGTAFMAGSVFAVTAEPPRIFLSILLAIPAFIGWISPYFVFKKMKAIQIEALNPVIEETYDAIYSVCEKGAKLLHK</sequence>
<dbReference type="EMBL" id="JAEDXU010000001">
    <property type="protein sequence ID" value="MBP1044656.1"/>
    <property type="molecule type" value="Genomic_DNA"/>
</dbReference>
<evidence type="ECO:0000313" key="3">
    <source>
        <dbReference type="Proteomes" id="UP000673375"/>
    </source>
</evidence>
<dbReference type="Proteomes" id="UP000673375">
    <property type="component" value="Unassembled WGS sequence"/>
</dbReference>
<dbReference type="RefSeq" id="WP_209555465.1">
    <property type="nucleotide sequence ID" value="NZ_JAEDXU010000001.1"/>
</dbReference>
<name>A0ABS4CDP6_9ENTE</name>